<evidence type="ECO:0000313" key="5">
    <source>
        <dbReference type="Proteomes" id="UP000321479"/>
    </source>
</evidence>
<feature type="repeat" description="ANK" evidence="3">
    <location>
        <begin position="110"/>
        <end position="142"/>
    </location>
</feature>
<dbReference type="PROSITE" id="PS50088">
    <property type="entry name" value="ANK_REPEAT"/>
    <property type="match status" value="1"/>
</dbReference>
<proteinExistence type="predicted"/>
<evidence type="ECO:0000256" key="2">
    <source>
        <dbReference type="ARBA" id="ARBA00023043"/>
    </source>
</evidence>
<dbReference type="PANTHER" id="PTHR24173:SF74">
    <property type="entry name" value="ANKYRIN REPEAT DOMAIN-CONTAINING PROTEIN 16"/>
    <property type="match status" value="1"/>
</dbReference>
<accession>A0A5B8UVD3</accession>
<keyword evidence="5" id="KW-1185">Reference proteome</keyword>
<protein>
    <submittedName>
        <fullName evidence="4">Ankyrin repeat domain-containing protein</fullName>
    </submittedName>
</protein>
<dbReference type="AlphaFoldDB" id="A0A5B8UVD3"/>
<keyword evidence="2 3" id="KW-0040">ANK repeat</keyword>
<dbReference type="RefSeq" id="WP_147031415.1">
    <property type="nucleotide sequence ID" value="NZ_CP042436.1"/>
</dbReference>
<reference evidence="4 5" key="1">
    <citation type="journal article" date="2017" name="Curr. Microbiol.">
        <title>Mucilaginibacter ginsenosidivorans sp. nov., Isolated from Soil of Ginseng Field.</title>
        <authorList>
            <person name="Kim M.M."/>
            <person name="Siddiqi M.Z."/>
            <person name="Im W.T."/>
        </authorList>
    </citation>
    <scope>NUCLEOTIDE SEQUENCE [LARGE SCALE GENOMIC DNA]</scope>
    <source>
        <strain evidence="4 5">Gsoil 3017</strain>
    </source>
</reference>
<evidence type="ECO:0000256" key="1">
    <source>
        <dbReference type="ARBA" id="ARBA00022737"/>
    </source>
</evidence>
<name>A0A5B8UVD3_9SPHI</name>
<evidence type="ECO:0000256" key="3">
    <source>
        <dbReference type="PROSITE-ProRule" id="PRU00023"/>
    </source>
</evidence>
<dbReference type="PROSITE" id="PS50297">
    <property type="entry name" value="ANK_REP_REGION"/>
    <property type="match status" value="1"/>
</dbReference>
<dbReference type="InterPro" id="IPR002110">
    <property type="entry name" value="Ankyrin_rpt"/>
</dbReference>
<dbReference type="Gene3D" id="1.25.40.20">
    <property type="entry name" value="Ankyrin repeat-containing domain"/>
    <property type="match status" value="1"/>
</dbReference>
<sequence>MPVDKDQILYDIEVHSPGGIRRYFEEGGSPNDWLNDDMPLFTMMVEMYTRSPRFKECVQAFIDHGLQFDLPGLLAVFTDDADKLEQVLKVNPTLVSQTYSRFNNTYTPLLGATLLHFCAEYNSVDCAEVLVNHGADINARAGLDEYGFGGHTPIFHTVNQNSDNSKDMMQFLLDQGADLTVAVKGLIWGKGYEWETFIPAVNPISYAMMGLLPQMHRKDVTVAETISVLMKYAYGMDYMPPNVPNSYLK</sequence>
<dbReference type="Pfam" id="PF12796">
    <property type="entry name" value="Ank_2"/>
    <property type="match status" value="1"/>
</dbReference>
<dbReference type="KEGG" id="mgin:FRZ54_09695"/>
<organism evidence="4 5">
    <name type="scientific">Mucilaginibacter ginsenosidivorans</name>
    <dbReference type="NCBI Taxonomy" id="398053"/>
    <lineage>
        <taxon>Bacteria</taxon>
        <taxon>Pseudomonadati</taxon>
        <taxon>Bacteroidota</taxon>
        <taxon>Sphingobacteriia</taxon>
        <taxon>Sphingobacteriales</taxon>
        <taxon>Sphingobacteriaceae</taxon>
        <taxon>Mucilaginibacter</taxon>
    </lineage>
</organism>
<dbReference type="EMBL" id="CP042436">
    <property type="protein sequence ID" value="QEC62838.1"/>
    <property type="molecule type" value="Genomic_DNA"/>
</dbReference>
<keyword evidence="1" id="KW-0677">Repeat</keyword>
<evidence type="ECO:0000313" key="4">
    <source>
        <dbReference type="EMBL" id="QEC62838.1"/>
    </source>
</evidence>
<dbReference type="Proteomes" id="UP000321479">
    <property type="component" value="Chromosome"/>
</dbReference>
<dbReference type="OrthoDB" id="654305at2"/>
<dbReference type="SUPFAM" id="SSF48403">
    <property type="entry name" value="Ankyrin repeat"/>
    <property type="match status" value="1"/>
</dbReference>
<gene>
    <name evidence="4" type="ORF">FRZ54_09695</name>
</gene>
<dbReference type="PANTHER" id="PTHR24173">
    <property type="entry name" value="ANKYRIN REPEAT CONTAINING"/>
    <property type="match status" value="1"/>
</dbReference>
<dbReference type="InterPro" id="IPR036770">
    <property type="entry name" value="Ankyrin_rpt-contain_sf"/>
</dbReference>
<dbReference type="SMART" id="SM00248">
    <property type="entry name" value="ANK"/>
    <property type="match status" value="3"/>
</dbReference>